<reference evidence="1 2" key="1">
    <citation type="journal article" date="2019" name="Int. J. Syst. Evol. Microbiol.">
        <title>The Global Catalogue of Microorganisms (GCM) 10K type strain sequencing project: providing services to taxonomists for standard genome sequencing and annotation.</title>
        <authorList>
            <consortium name="The Broad Institute Genomics Platform"/>
            <consortium name="The Broad Institute Genome Sequencing Center for Infectious Disease"/>
            <person name="Wu L."/>
            <person name="Ma J."/>
        </authorList>
    </citation>
    <scope>NUCLEOTIDE SEQUENCE [LARGE SCALE GENOMIC DNA]</scope>
    <source>
        <strain evidence="1 2">JCM 3053</strain>
    </source>
</reference>
<dbReference type="EMBL" id="BAAART010000116">
    <property type="protein sequence ID" value="GAA2248112.1"/>
    <property type="molecule type" value="Genomic_DNA"/>
</dbReference>
<accession>A0ABN3E4C5</accession>
<name>A0ABN3E4C5_9ACTN</name>
<gene>
    <name evidence="1" type="ORF">GCM10010104_50810</name>
</gene>
<sequence>MEKMTTAVGSLGHLRLLGRRWGMGPCSGADGERQTLTGACHYCVTCNIVM</sequence>
<proteinExistence type="predicted"/>
<dbReference type="Proteomes" id="UP001501474">
    <property type="component" value="Unassembled WGS sequence"/>
</dbReference>
<keyword evidence="2" id="KW-1185">Reference proteome</keyword>
<evidence type="ECO:0000313" key="2">
    <source>
        <dbReference type="Proteomes" id="UP001501474"/>
    </source>
</evidence>
<evidence type="ECO:0000313" key="1">
    <source>
        <dbReference type="EMBL" id="GAA2248112.1"/>
    </source>
</evidence>
<organism evidence="1 2">
    <name type="scientific">Streptomyces indiaensis</name>
    <dbReference type="NCBI Taxonomy" id="284033"/>
    <lineage>
        <taxon>Bacteria</taxon>
        <taxon>Bacillati</taxon>
        <taxon>Actinomycetota</taxon>
        <taxon>Actinomycetes</taxon>
        <taxon>Kitasatosporales</taxon>
        <taxon>Streptomycetaceae</taxon>
        <taxon>Streptomyces</taxon>
    </lineage>
</organism>
<protein>
    <submittedName>
        <fullName evidence="1">Uncharacterized protein</fullName>
    </submittedName>
</protein>
<comment type="caution">
    <text evidence="1">The sequence shown here is derived from an EMBL/GenBank/DDBJ whole genome shotgun (WGS) entry which is preliminary data.</text>
</comment>